<evidence type="ECO:0000256" key="1">
    <source>
        <dbReference type="ARBA" id="ARBA00022679"/>
    </source>
</evidence>
<feature type="domain" description="Carrier" evidence="4">
    <location>
        <begin position="1007"/>
        <end position="1085"/>
    </location>
</feature>
<dbReference type="SUPFAM" id="SSF56801">
    <property type="entry name" value="Acetyl-CoA synthetase-like"/>
    <property type="match status" value="1"/>
</dbReference>
<feature type="compositionally biased region" description="Polar residues" evidence="3">
    <location>
        <begin position="391"/>
        <end position="413"/>
    </location>
</feature>
<dbReference type="InterPro" id="IPR020845">
    <property type="entry name" value="AMP-binding_CS"/>
</dbReference>
<dbReference type="InterPro" id="IPR007817">
    <property type="entry name" value="Isocyanide_synthase_DIT1"/>
</dbReference>
<name>A0ABR4HTL0_9EURO</name>
<dbReference type="Gene3D" id="3.30.559.10">
    <property type="entry name" value="Chloramphenicol acetyltransferase-like domain"/>
    <property type="match status" value="2"/>
</dbReference>
<dbReference type="PANTHER" id="PTHR37285">
    <property type="entry name" value="SPORE WALL MATURATION PROTEIN DIT1"/>
    <property type="match status" value="1"/>
</dbReference>
<dbReference type="InterPro" id="IPR054710">
    <property type="entry name" value="Tri101-like_N"/>
</dbReference>
<dbReference type="PROSITE" id="PS50075">
    <property type="entry name" value="CARRIER"/>
    <property type="match status" value="1"/>
</dbReference>
<dbReference type="InterPro" id="IPR023213">
    <property type="entry name" value="CAT-like_dom_sf"/>
</dbReference>
<evidence type="ECO:0000313" key="5">
    <source>
        <dbReference type="EMBL" id="KAL2818023.1"/>
    </source>
</evidence>
<dbReference type="Gene3D" id="3.40.50.12780">
    <property type="entry name" value="N-terminal domain of ligase-like"/>
    <property type="match status" value="1"/>
</dbReference>
<dbReference type="InterPro" id="IPR042099">
    <property type="entry name" value="ANL_N_sf"/>
</dbReference>
<dbReference type="EMBL" id="JBFXLT010000015">
    <property type="protein sequence ID" value="KAL2818023.1"/>
    <property type="molecule type" value="Genomic_DNA"/>
</dbReference>
<reference evidence="5 6" key="1">
    <citation type="submission" date="2024-07" db="EMBL/GenBank/DDBJ databases">
        <title>Section-level genome sequencing and comparative genomics of Aspergillus sections Usti and Cavernicolus.</title>
        <authorList>
            <consortium name="Lawrence Berkeley National Laboratory"/>
            <person name="Nybo J.L."/>
            <person name="Vesth T.C."/>
            <person name="Theobald S."/>
            <person name="Frisvad J.C."/>
            <person name="Larsen T.O."/>
            <person name="Kjaerboelling I."/>
            <person name="Rothschild-Mancinelli K."/>
            <person name="Lyhne E.K."/>
            <person name="Kogle M.E."/>
            <person name="Barry K."/>
            <person name="Clum A."/>
            <person name="Na H."/>
            <person name="Ledsgaard L."/>
            <person name="Lin J."/>
            <person name="Lipzen A."/>
            <person name="Kuo A."/>
            <person name="Riley R."/>
            <person name="Mondo S."/>
            <person name="Labutti K."/>
            <person name="Haridas S."/>
            <person name="Pangalinan J."/>
            <person name="Salamov A.A."/>
            <person name="Simmons B.A."/>
            <person name="Magnuson J.K."/>
            <person name="Chen J."/>
            <person name="Drula E."/>
            <person name="Henrissat B."/>
            <person name="Wiebenga A."/>
            <person name="Lubbers R.J."/>
            <person name="Gomes A.C."/>
            <person name="Makela M.R."/>
            <person name="Stajich J."/>
            <person name="Grigoriev I.V."/>
            <person name="Mortensen U.H."/>
            <person name="De Vries R.P."/>
            <person name="Baker S.E."/>
            <person name="Andersen M.R."/>
        </authorList>
    </citation>
    <scope>NUCLEOTIDE SEQUENCE [LARGE SCALE GENOMIC DNA]</scope>
    <source>
        <strain evidence="5 6">CBS 588.65</strain>
    </source>
</reference>
<dbReference type="Pfam" id="PF22664">
    <property type="entry name" value="TRI-like_N"/>
    <property type="match status" value="1"/>
</dbReference>
<accession>A0ABR4HTL0</accession>
<evidence type="ECO:0000259" key="4">
    <source>
        <dbReference type="PROSITE" id="PS50075"/>
    </source>
</evidence>
<dbReference type="InterPro" id="IPR000873">
    <property type="entry name" value="AMP-dep_synth/lig_dom"/>
</dbReference>
<organism evidence="5 6">
    <name type="scientific">Aspergillus granulosus</name>
    <dbReference type="NCBI Taxonomy" id="176169"/>
    <lineage>
        <taxon>Eukaryota</taxon>
        <taxon>Fungi</taxon>
        <taxon>Dikarya</taxon>
        <taxon>Ascomycota</taxon>
        <taxon>Pezizomycotina</taxon>
        <taxon>Eurotiomycetes</taxon>
        <taxon>Eurotiomycetidae</taxon>
        <taxon>Eurotiales</taxon>
        <taxon>Aspergillaceae</taxon>
        <taxon>Aspergillus</taxon>
        <taxon>Aspergillus subgen. Nidulantes</taxon>
    </lineage>
</organism>
<evidence type="ECO:0000313" key="6">
    <source>
        <dbReference type="Proteomes" id="UP001610334"/>
    </source>
</evidence>
<dbReference type="InterPro" id="IPR036736">
    <property type="entry name" value="ACP-like_sf"/>
</dbReference>
<dbReference type="InterPro" id="IPR009081">
    <property type="entry name" value="PP-bd_ACP"/>
</dbReference>
<protein>
    <submittedName>
        <fullName evidence="5">Acetyl-CoA synthetase-like protein</fullName>
    </submittedName>
</protein>
<comment type="caution">
    <text evidence="5">The sequence shown here is derived from an EMBL/GenBank/DDBJ whole genome shotgun (WGS) entry which is preliminary data.</text>
</comment>
<dbReference type="SUPFAM" id="SSF47336">
    <property type="entry name" value="ACP-like"/>
    <property type="match status" value="1"/>
</dbReference>
<keyword evidence="1" id="KW-0808">Transferase</keyword>
<evidence type="ECO:0000256" key="2">
    <source>
        <dbReference type="ARBA" id="ARBA00023315"/>
    </source>
</evidence>
<dbReference type="PROSITE" id="PS00455">
    <property type="entry name" value="AMP_BINDING"/>
    <property type="match status" value="1"/>
</dbReference>
<keyword evidence="2" id="KW-0012">Acyltransferase</keyword>
<dbReference type="Proteomes" id="UP001610334">
    <property type="component" value="Unassembled WGS sequence"/>
</dbReference>
<dbReference type="Pfam" id="PF00550">
    <property type="entry name" value="PP-binding"/>
    <property type="match status" value="1"/>
</dbReference>
<keyword evidence="6" id="KW-1185">Reference proteome</keyword>
<proteinExistence type="predicted"/>
<dbReference type="Pfam" id="PF05141">
    <property type="entry name" value="DIT1_PvcA"/>
    <property type="match status" value="1"/>
</dbReference>
<gene>
    <name evidence="5" type="ORF">BJX63DRAFT_440319</name>
</gene>
<dbReference type="Pfam" id="PF02458">
    <property type="entry name" value="Transferase"/>
    <property type="match status" value="1"/>
</dbReference>
<dbReference type="PANTHER" id="PTHR37285:SF5">
    <property type="entry name" value="SPORE WALL MATURATION PROTEIN DIT1"/>
    <property type="match status" value="1"/>
</dbReference>
<sequence>MSTGHIAHRSIDYITQSKCPWGGGSQQVASTAQNRNLSQVSHAILDIVTEYALAKFDDTKDRLETIAANFLPVIDQFVAAGVQVEACLPGFPFKSANKVYKVLGNLPDKAEELALSRLNTMCIRIREVYSPGAQVTIISDGITYNDLLCISDQDTWAYGESLRKMAVEKKFTCIAFSRIKDLLDLPLPDKLSEIVYVANCTEFRRLLLNKYGNPDLDIDREIRINPDTKLTYLGYKRFLESDLKYIFPRGRDRSSHSYKRDCKYVAKQMLRRGYAFAAAIKHAFPSHLRLSIHESMDGHKVSISLLDTETGFTTPWHCSVVQLANGRWVSAPMGEFNKDDRLELVYEDGRPSYFREKLQNDRGTPGISENTASYLQQARAINTSEYLESALTPKSSSHGMPSPSACSVFSPQLSEERSGETTPDPQSPPSLALNGLGIVTSGKKGNVSYPEPTLDVASEPYGRRLIPHIMDNLAIADPERTVFSLATLSGNMLEFKDISASQFAKAVDKTAWWLHNQVGKPDSVHPVGYIGPHDLRHILLTYACVKAGYAALYLSPKNNTQGALAVLNATECNIWVSPCETQPIALVKEVLEERPMTLLQLPPLAELLDSASTLHFPYFKTFNDAANEPFCFLHTSGTTGVPKPIPWTHGLIGTMDAVRLLPPVDGDDGLLPWTNDWKPGDRIYSSFPMSHGAGIIMDILMPALFELHCVLGPVGVLPSINLVEALAESAQIDIWSMVPSLVDELGETPEVLSKLKPSKFICASGGPVSPVSAGKVNEVIRVLNLTGTTEGLFIGNLVVPREDWFWFCFHPYSGFEFKEVEPDTYEHWVHRNEHWPLFQGIFHTFPEKQEINFKDLYMRHPTKANFWAFKGRSDDLVVLSNGYKISPLETEAFITTHPDIAGCLIFGTGKPQAGLLIELKDPSAPKTEGLLDSIWETVKQANSMSRHKNQLLKDFVTFSQPDKPFFRTDKGTVKRSATLKLYDDYIERFYSSRSDDDVDGTVALDLSSTITIQDHVRRILASSLSDPQQVSPDADLFTLGLDSLGVFAAVKTIRAATGLGDRIGPRHIYANPTIAKLSSTIALLAGEKAKASAAASSNKPVHDEVHDEVARMRRTIAQHQARRSFTLNPFDYVNPNHGMGLMLYIPLREGVSFDQAFSNLQEGLNRTFDLIPALGGKMMHCSEQMIGYTKGDLCVTIPPLSKAASVHNRLVYKDLSRVLPSFQELREASFPPSAFTDSLVLRDDPFPAFPADIVVGQVNFVTGGCILAVDLNHCCLDGLGAMVALKAWAENCRYLQSDESATCSWYDPESFNHTLPEIIHEQEGWSRPLEEIDPGTWGFLPFFPPDNQADGPPPIDKSTAETALPRRPVFPLHSIWPLHKAERPLRTTLFTISPSKLSQLNEDVLADRSANATKSSISDIVQALFWRAAIRARYRVASEIRKQTFPPDQLSILELPTDGRPYFSSLLPETYMGSMLIMSRCTMNLATLISPTTSLAQVAQFLHQSASRITPRLVHDAFTILQSLPDHSRFSTANMGLEHMHAMISNMMLFPFDEIRFGNELFGNGGMPESLRPQLERGNGRFRFLVVFPLKADGGVELVLGTHAEELEMMLADEEFMKYAVLSDIDLELVPGRT</sequence>
<dbReference type="Pfam" id="PF23562">
    <property type="entry name" value="AMP-binding_C_3"/>
    <property type="match status" value="1"/>
</dbReference>
<feature type="region of interest" description="Disordered" evidence="3">
    <location>
        <begin position="391"/>
        <end position="434"/>
    </location>
</feature>
<dbReference type="Pfam" id="PF00501">
    <property type="entry name" value="AMP-binding"/>
    <property type="match status" value="1"/>
</dbReference>
<dbReference type="Gene3D" id="1.10.1200.10">
    <property type="entry name" value="ACP-like"/>
    <property type="match status" value="1"/>
</dbReference>
<evidence type="ECO:0000256" key="3">
    <source>
        <dbReference type="SAM" id="MobiDB-lite"/>
    </source>
</evidence>